<sequence>MREKGLQCFQTLPNCPFPVARPRGENYEKNLHYRTPKEFRGEKEVKGKTAPTDSNSPPKEETDPRFMDVSTFRKSRFYGPTRATVDQAISLNNRMYEILRTQKDAKDPIYVDDQYVLLSQGVRCRPVFRPDPFDLRDIGYSSSLIGSIHQILADDVSMYCDLDEDPGFSIAMKEKRKSPSPEDKIKMDNLGHLLLIMGDKSLPTWRERERLGEVLEMATRDTLAIDTVAYQRTFNRRNELIDITYLDPATIFRVDPKKGYKGDKSITHVQMIRNQVTEVYEAGRIVLRHKNNSSDVRFRGFGISPIESCILEIMSLIFVIKHNADRFNSRNPPRALITSEGNISKADQEKLELEWENAYFGARSGFRLPMLFGAGKIQVHNLEVNDDFEFDKLLQMTASLICARYGIDPAQLGLKLNQSATLSEPSVDGRQHFARDRSHGSLMAFHRDCLNEVHDPQDDSPYKLIFNGVKVDESSKKADLYDKQFKTFRTLDDILKAEDRPTMKELADSYKTTGVISDEQAKKFAQMGMLIGNPYFAAEFSKILGNGSQPAQTPFPGNSPDGNPNSSSEGAPSQNQGSGPDQEDELPWSDEDFITPDSEPVTQ</sequence>
<dbReference type="Pfam" id="PF04860">
    <property type="entry name" value="Phage_portal"/>
    <property type="match status" value="1"/>
</dbReference>
<evidence type="ECO:0000256" key="1">
    <source>
        <dbReference type="SAM" id="MobiDB-lite"/>
    </source>
</evidence>
<accession>A0A2M9YJG2</accession>
<protein>
    <submittedName>
        <fullName evidence="2">Phage portal protein</fullName>
    </submittedName>
</protein>
<feature type="region of interest" description="Disordered" evidence="1">
    <location>
        <begin position="547"/>
        <end position="603"/>
    </location>
</feature>
<dbReference type="EMBL" id="NPDU01000024">
    <property type="protein sequence ID" value="PJZ61936.1"/>
    <property type="molecule type" value="Genomic_DNA"/>
</dbReference>
<evidence type="ECO:0000313" key="2">
    <source>
        <dbReference type="EMBL" id="PJZ51636.1"/>
    </source>
</evidence>
<feature type="region of interest" description="Disordered" evidence="1">
    <location>
        <begin position="28"/>
        <end position="65"/>
    </location>
</feature>
<dbReference type="Proteomes" id="UP000232188">
    <property type="component" value="Unassembled WGS sequence"/>
</dbReference>
<feature type="compositionally biased region" description="Basic and acidic residues" evidence="1">
    <location>
        <begin position="28"/>
        <end position="47"/>
    </location>
</feature>
<evidence type="ECO:0000313" key="3">
    <source>
        <dbReference type="EMBL" id="PJZ61936.1"/>
    </source>
</evidence>
<dbReference type="AlphaFoldDB" id="A0A2M9YJG2"/>
<comment type="caution">
    <text evidence="2">The sequence shown here is derived from an EMBL/GenBank/DDBJ whole genome shotgun (WGS) entry which is preliminary data.</text>
</comment>
<keyword evidence="4" id="KW-1185">Reference proteome</keyword>
<evidence type="ECO:0000313" key="4">
    <source>
        <dbReference type="Proteomes" id="UP000232149"/>
    </source>
</evidence>
<organism evidence="2 5">
    <name type="scientific">Leptospira adleri</name>
    <dbReference type="NCBI Taxonomy" id="2023186"/>
    <lineage>
        <taxon>Bacteria</taxon>
        <taxon>Pseudomonadati</taxon>
        <taxon>Spirochaetota</taxon>
        <taxon>Spirochaetia</taxon>
        <taxon>Leptospirales</taxon>
        <taxon>Leptospiraceae</taxon>
        <taxon>Leptospira</taxon>
    </lineage>
</organism>
<name>A0A2M9YJG2_9LEPT</name>
<evidence type="ECO:0000313" key="5">
    <source>
        <dbReference type="Proteomes" id="UP000232188"/>
    </source>
</evidence>
<feature type="compositionally biased region" description="Acidic residues" evidence="1">
    <location>
        <begin position="581"/>
        <end position="594"/>
    </location>
</feature>
<proteinExistence type="predicted"/>
<gene>
    <name evidence="3" type="ORF">CH376_11100</name>
    <name evidence="2" type="ORF">CH380_19520</name>
</gene>
<feature type="compositionally biased region" description="Low complexity" evidence="1">
    <location>
        <begin position="556"/>
        <end position="570"/>
    </location>
</feature>
<reference evidence="4 5" key="1">
    <citation type="submission" date="2017-07" db="EMBL/GenBank/DDBJ databases">
        <title>Leptospira spp. isolated from tropical soils.</title>
        <authorList>
            <person name="Thibeaux R."/>
            <person name="Iraola G."/>
            <person name="Ferres I."/>
            <person name="Bierque E."/>
            <person name="Girault D."/>
            <person name="Soupe-Gilbert M.-E."/>
            <person name="Picardeau M."/>
            <person name="Goarant C."/>
        </authorList>
    </citation>
    <scope>NUCLEOTIDE SEQUENCE [LARGE SCALE GENOMIC DNA]</scope>
    <source>
        <strain evidence="2 5">FH2-B-C1</strain>
        <strain evidence="3 4">FH2-B-D1</strain>
    </source>
</reference>
<dbReference type="InterPro" id="IPR006944">
    <property type="entry name" value="Phage/GTA_portal"/>
</dbReference>
<dbReference type="Proteomes" id="UP000232149">
    <property type="component" value="Unassembled WGS sequence"/>
</dbReference>
<dbReference type="EMBL" id="NPDV01000022">
    <property type="protein sequence ID" value="PJZ51636.1"/>
    <property type="molecule type" value="Genomic_DNA"/>
</dbReference>